<evidence type="ECO:0000256" key="1">
    <source>
        <dbReference type="ARBA" id="ARBA00023015"/>
    </source>
</evidence>
<dbReference type="PRINTS" id="PR00455">
    <property type="entry name" value="HTHTETR"/>
</dbReference>
<gene>
    <name evidence="6" type="ORF">J4H85_08335</name>
</gene>
<evidence type="ECO:0000313" key="6">
    <source>
        <dbReference type="EMBL" id="MBO2989996.1"/>
    </source>
</evidence>
<proteinExistence type="predicted"/>
<dbReference type="PANTHER" id="PTHR47506:SF1">
    <property type="entry name" value="HTH-TYPE TRANSCRIPTIONAL REGULATOR YJDC"/>
    <property type="match status" value="1"/>
</dbReference>
<dbReference type="Gene3D" id="1.10.357.10">
    <property type="entry name" value="Tetracycline Repressor, domain 2"/>
    <property type="match status" value="1"/>
</dbReference>
<dbReference type="AlphaFoldDB" id="A0A939TK81"/>
<dbReference type="SUPFAM" id="SSF46689">
    <property type="entry name" value="Homeodomain-like"/>
    <property type="match status" value="1"/>
</dbReference>
<dbReference type="Pfam" id="PF00440">
    <property type="entry name" value="TetR_N"/>
    <property type="match status" value="1"/>
</dbReference>
<keyword evidence="3" id="KW-0804">Transcription</keyword>
<keyword evidence="2 4" id="KW-0238">DNA-binding</keyword>
<evidence type="ECO:0000259" key="5">
    <source>
        <dbReference type="PROSITE" id="PS50977"/>
    </source>
</evidence>
<dbReference type="Pfam" id="PF16925">
    <property type="entry name" value="TetR_C_13"/>
    <property type="match status" value="1"/>
</dbReference>
<dbReference type="PANTHER" id="PTHR47506">
    <property type="entry name" value="TRANSCRIPTIONAL REGULATORY PROTEIN"/>
    <property type="match status" value="1"/>
</dbReference>
<evidence type="ECO:0000256" key="4">
    <source>
        <dbReference type="PROSITE-ProRule" id="PRU00335"/>
    </source>
</evidence>
<feature type="DNA-binding region" description="H-T-H motif" evidence="4">
    <location>
        <begin position="27"/>
        <end position="46"/>
    </location>
</feature>
<evidence type="ECO:0000256" key="2">
    <source>
        <dbReference type="ARBA" id="ARBA00023125"/>
    </source>
</evidence>
<dbReference type="EMBL" id="JAGFBF010000005">
    <property type="protein sequence ID" value="MBO2989996.1"/>
    <property type="molecule type" value="Genomic_DNA"/>
</dbReference>
<dbReference type="InterPro" id="IPR009057">
    <property type="entry name" value="Homeodomain-like_sf"/>
</dbReference>
<accession>A0A939TK81</accession>
<dbReference type="SUPFAM" id="SSF48498">
    <property type="entry name" value="Tetracyclin repressor-like, C-terminal domain"/>
    <property type="match status" value="1"/>
</dbReference>
<dbReference type="PROSITE" id="PS50977">
    <property type="entry name" value="HTH_TETR_2"/>
    <property type="match status" value="1"/>
</dbReference>
<dbReference type="InterPro" id="IPR011075">
    <property type="entry name" value="TetR_C"/>
</dbReference>
<name>A0A939TK81_9MICO</name>
<keyword evidence="1" id="KW-0805">Transcription regulation</keyword>
<organism evidence="6 7">
    <name type="scientific">Leucobacter tardus</name>
    <dbReference type="NCBI Taxonomy" id="501483"/>
    <lineage>
        <taxon>Bacteria</taxon>
        <taxon>Bacillati</taxon>
        <taxon>Actinomycetota</taxon>
        <taxon>Actinomycetes</taxon>
        <taxon>Micrococcales</taxon>
        <taxon>Microbacteriaceae</taxon>
        <taxon>Leucobacter</taxon>
    </lineage>
</organism>
<feature type="domain" description="HTH tetR-type" evidence="5">
    <location>
        <begin position="4"/>
        <end position="64"/>
    </location>
</feature>
<dbReference type="InterPro" id="IPR001647">
    <property type="entry name" value="HTH_TetR"/>
</dbReference>
<dbReference type="InterPro" id="IPR036271">
    <property type="entry name" value="Tet_transcr_reg_TetR-rel_C_sf"/>
</dbReference>
<keyword evidence="7" id="KW-1185">Reference proteome</keyword>
<comment type="caution">
    <text evidence="6">The sequence shown here is derived from an EMBL/GenBank/DDBJ whole genome shotgun (WGS) entry which is preliminary data.</text>
</comment>
<evidence type="ECO:0000313" key="7">
    <source>
        <dbReference type="Proteomes" id="UP000668403"/>
    </source>
</evidence>
<dbReference type="Proteomes" id="UP000668403">
    <property type="component" value="Unassembled WGS sequence"/>
</dbReference>
<evidence type="ECO:0000256" key="3">
    <source>
        <dbReference type="ARBA" id="ARBA00023163"/>
    </source>
</evidence>
<protein>
    <submittedName>
        <fullName evidence="6">TetR/AcrR family transcriptional regulator</fullName>
    </submittedName>
</protein>
<reference evidence="6" key="1">
    <citation type="submission" date="2021-03" db="EMBL/GenBank/DDBJ databases">
        <title>Leucobacter chromiisoli sp. nov., isolated from chromium-containing soil of chemical plant.</title>
        <authorList>
            <person name="Xu Z."/>
        </authorList>
    </citation>
    <scope>NUCLEOTIDE SEQUENCE</scope>
    <source>
        <strain evidence="6">K 70/01</strain>
    </source>
</reference>
<dbReference type="GO" id="GO:0003677">
    <property type="term" value="F:DNA binding"/>
    <property type="evidence" value="ECO:0007669"/>
    <property type="project" value="UniProtKB-UniRule"/>
</dbReference>
<sequence length="194" mass="20502">MPARPARERILGAAAKRFAADGIAATGIDAIVAEAGVAKMSLYNNFASKAALVEAYIEARHEELLSLYALRVARATGPVDACLAMFDAYLDHADSAPDATFRGCGLFNAAAEFPSGDPARASVRDHKAEIEAMLRAHLAEILDDTRAHEIAEHLTYVLEGAMARAGLDGRTERIANGRRIAAAILDAETTAVAA</sequence>
<dbReference type="RefSeq" id="WP_208238650.1">
    <property type="nucleotide sequence ID" value="NZ_BAAAQU010000002.1"/>
</dbReference>